<reference evidence="12" key="1">
    <citation type="journal article" date="2000" name="Mol. Gen. Genet.">
        <title>A gene cluster from Streptomyces galilaeus involved in glycosylation of aclarubicin.</title>
        <authorList>
            <person name="Raty K."/>
            <person name="Kunnari T."/>
            <person name="Hakala J."/>
            <person name="Mantsala P."/>
            <person name="Ylihonko K."/>
        </authorList>
    </citation>
    <scope>NUCLEOTIDE SEQUENCE</scope>
    <source>
        <strain evidence="12">ATCC 31615</strain>
    </source>
</reference>
<evidence type="ECO:0000313" key="12">
    <source>
        <dbReference type="EMBL" id="AAF73461.1"/>
    </source>
</evidence>
<dbReference type="Pfam" id="PF00483">
    <property type="entry name" value="NTP_transferase"/>
    <property type="match status" value="1"/>
</dbReference>
<dbReference type="PANTHER" id="PTHR43532:SF1">
    <property type="entry name" value="GLUCOSE-1-PHOSPHATE THYMIDYLYLTRANSFERASE 1"/>
    <property type="match status" value="1"/>
</dbReference>
<evidence type="ECO:0000256" key="2">
    <source>
        <dbReference type="ARBA" id="ARBA00010480"/>
    </source>
</evidence>
<evidence type="ECO:0000256" key="8">
    <source>
        <dbReference type="ARBA" id="ARBA00022842"/>
    </source>
</evidence>
<keyword evidence="8 10" id="KW-0460">Magnesium</keyword>
<keyword evidence="5 10" id="KW-0808">Transferase</keyword>
<dbReference type="GO" id="GO:0008879">
    <property type="term" value="F:glucose-1-phosphate thymidylyltransferase activity"/>
    <property type="evidence" value="ECO:0007669"/>
    <property type="project" value="UniProtKB-EC"/>
</dbReference>
<feature type="domain" description="Nucleotidyl transferase" evidence="11">
    <location>
        <begin position="2"/>
        <end position="237"/>
    </location>
</feature>
<evidence type="ECO:0000256" key="5">
    <source>
        <dbReference type="ARBA" id="ARBA00022679"/>
    </source>
</evidence>
<organism evidence="12">
    <name type="scientific">Streptomyces galilaeus</name>
    <dbReference type="NCBI Taxonomy" id="33899"/>
    <lineage>
        <taxon>Bacteria</taxon>
        <taxon>Bacillati</taxon>
        <taxon>Actinomycetota</taxon>
        <taxon>Actinomycetes</taxon>
        <taxon>Kitasatosporales</taxon>
        <taxon>Streptomycetaceae</taxon>
        <taxon>Streptomyces</taxon>
    </lineage>
</organism>
<evidence type="ECO:0000256" key="6">
    <source>
        <dbReference type="ARBA" id="ARBA00022695"/>
    </source>
</evidence>
<dbReference type="GO" id="GO:0046872">
    <property type="term" value="F:metal ion binding"/>
    <property type="evidence" value="ECO:0007669"/>
    <property type="project" value="UniProtKB-KW"/>
</dbReference>
<dbReference type="InterPro" id="IPR029044">
    <property type="entry name" value="Nucleotide-diphossugar_trans"/>
</dbReference>
<evidence type="ECO:0000259" key="11">
    <source>
        <dbReference type="Pfam" id="PF00483"/>
    </source>
</evidence>
<comment type="catalytic activity">
    <reaction evidence="9 10">
        <text>dTTP + alpha-D-glucose 1-phosphate + H(+) = dTDP-alpha-D-glucose + diphosphate</text>
        <dbReference type="Rhea" id="RHEA:15225"/>
        <dbReference type="ChEBI" id="CHEBI:15378"/>
        <dbReference type="ChEBI" id="CHEBI:33019"/>
        <dbReference type="ChEBI" id="CHEBI:37568"/>
        <dbReference type="ChEBI" id="CHEBI:57477"/>
        <dbReference type="ChEBI" id="CHEBI:58601"/>
        <dbReference type="EC" id="2.7.7.24"/>
    </reaction>
</comment>
<dbReference type="NCBIfam" id="TIGR01207">
    <property type="entry name" value="rmlA"/>
    <property type="match status" value="1"/>
</dbReference>
<dbReference type="SUPFAM" id="SSF53448">
    <property type="entry name" value="Nucleotide-diphospho-sugar transferases"/>
    <property type="match status" value="1"/>
</dbReference>
<dbReference type="FunFam" id="3.90.550.10:FF:000023">
    <property type="entry name" value="Glucose-1-phosphate thymidylyltransferase"/>
    <property type="match status" value="1"/>
</dbReference>
<protein>
    <recommendedName>
        <fullName evidence="4 10">Glucose-1-phosphate thymidylyltransferase</fullName>
        <ecNumber evidence="3 10">2.7.7.24</ecNumber>
    </recommendedName>
</protein>
<dbReference type="InterPro" id="IPR005835">
    <property type="entry name" value="NTP_transferase_dom"/>
</dbReference>
<evidence type="ECO:0000256" key="4">
    <source>
        <dbReference type="ARBA" id="ARBA00017654"/>
    </source>
</evidence>
<evidence type="ECO:0000256" key="10">
    <source>
        <dbReference type="RuleBase" id="RU003706"/>
    </source>
</evidence>
<accession>Q9L4U0</accession>
<proteinExistence type="inferred from homology"/>
<evidence type="ECO:0000256" key="3">
    <source>
        <dbReference type="ARBA" id="ARBA00012461"/>
    </source>
</evidence>
<dbReference type="EC" id="2.7.7.24" evidence="3 10"/>
<dbReference type="CDD" id="cd02538">
    <property type="entry name" value="G1P_TT_short"/>
    <property type="match status" value="1"/>
</dbReference>
<dbReference type="AlphaFoldDB" id="Q9L4U0"/>
<evidence type="ECO:0000256" key="7">
    <source>
        <dbReference type="ARBA" id="ARBA00022723"/>
    </source>
</evidence>
<comment type="cofactor">
    <cofactor evidence="1">
        <name>Mg(2+)</name>
        <dbReference type="ChEBI" id="CHEBI:18420"/>
    </cofactor>
</comment>
<comment type="function">
    <text evidence="10">Catalyzes the formation of dTDP-glucose, from dTTP and glucose 1-phosphate, as well as its pyrophosphorolysis.</text>
</comment>
<evidence type="ECO:0000256" key="1">
    <source>
        <dbReference type="ARBA" id="ARBA00001946"/>
    </source>
</evidence>
<keyword evidence="6 10" id="KW-0548">Nucleotidyltransferase</keyword>
<dbReference type="InterPro" id="IPR005907">
    <property type="entry name" value="G1P_thy_trans_s"/>
</dbReference>
<keyword evidence="7 10" id="KW-0479">Metal-binding</keyword>
<dbReference type="Gene3D" id="3.90.550.10">
    <property type="entry name" value="Spore Coat Polysaccharide Biosynthesis Protein SpsA, Chain A"/>
    <property type="match status" value="1"/>
</dbReference>
<dbReference type="GO" id="GO:0019318">
    <property type="term" value="P:hexose metabolic process"/>
    <property type="evidence" value="ECO:0007669"/>
    <property type="project" value="UniProtKB-ARBA"/>
</dbReference>
<dbReference type="PANTHER" id="PTHR43532">
    <property type="entry name" value="GLUCOSE-1-PHOSPHATE THYMIDYLYLTRANSFERASE"/>
    <property type="match status" value="1"/>
</dbReference>
<gene>
    <name evidence="12" type="primary">aknY</name>
</gene>
<dbReference type="GO" id="GO:0000271">
    <property type="term" value="P:polysaccharide biosynthetic process"/>
    <property type="evidence" value="ECO:0007669"/>
    <property type="project" value="UniProtKB-ARBA"/>
</dbReference>
<dbReference type="EMBL" id="AF264025">
    <property type="protein sequence ID" value="AAF73461.1"/>
    <property type="molecule type" value="Genomic_DNA"/>
</dbReference>
<name>Q9L4U0_STRGJ</name>
<comment type="similarity">
    <text evidence="2 10">Belongs to the glucose-1-phosphate thymidylyltransferase family.</text>
</comment>
<evidence type="ECO:0000256" key="9">
    <source>
        <dbReference type="ARBA" id="ARBA00049336"/>
    </source>
</evidence>
<sequence length="291" mass="32189">MKGIILAGGSGTRLHPITVSVSKQLLPVGDKPMIYYPLSVLMLADIREILLICTERDLEQFRRLLGDGSQLGLRIDYAVQNRPAGLADAFVIGADHVGDDDVALVLGDNIFHGHHFYDLLQSNVHDVQGCVLFGYPVEDPERYGVGETDASGQLVSLEEKPLRPRSDLAITGLYLYDNEVVDIAKNLRPSPRGELEITDVNRNYLARGRARLVDLGRGFAWLDAGTPESLLQATQYVRTLEERQGVRIACVEEVALRMGFIDADMCHRLGEQMSQSGYGRYVMAVAREFSG</sequence>